<dbReference type="RefSeq" id="WP_246719351.1">
    <property type="nucleotide sequence ID" value="NZ_JACIDG010000004.1"/>
</dbReference>
<dbReference type="PANTHER" id="PTHR33337">
    <property type="entry name" value="GFA DOMAIN-CONTAINING PROTEIN"/>
    <property type="match status" value="1"/>
</dbReference>
<feature type="domain" description="CENP-V/GFA" evidence="5">
    <location>
        <begin position="8"/>
        <end position="124"/>
    </location>
</feature>
<evidence type="ECO:0000259" key="5">
    <source>
        <dbReference type="PROSITE" id="PS51891"/>
    </source>
</evidence>
<protein>
    <recommendedName>
        <fullName evidence="5">CENP-V/GFA domain-containing protein</fullName>
    </recommendedName>
</protein>
<evidence type="ECO:0000256" key="1">
    <source>
        <dbReference type="ARBA" id="ARBA00005495"/>
    </source>
</evidence>
<organism evidence="6 7">
    <name type="scientific">Rhizobium fabae</name>
    <dbReference type="NCBI Taxonomy" id="573179"/>
    <lineage>
        <taxon>Bacteria</taxon>
        <taxon>Pseudomonadati</taxon>
        <taxon>Pseudomonadota</taxon>
        <taxon>Alphaproteobacteria</taxon>
        <taxon>Hyphomicrobiales</taxon>
        <taxon>Rhizobiaceae</taxon>
        <taxon>Rhizobium/Agrobacterium group</taxon>
        <taxon>Rhizobium</taxon>
    </lineage>
</organism>
<dbReference type="GO" id="GO:0016846">
    <property type="term" value="F:carbon-sulfur lyase activity"/>
    <property type="evidence" value="ECO:0007669"/>
    <property type="project" value="InterPro"/>
</dbReference>
<dbReference type="InterPro" id="IPR006913">
    <property type="entry name" value="CENP-V/GFA"/>
</dbReference>
<evidence type="ECO:0000313" key="6">
    <source>
        <dbReference type="EMBL" id="MBB3914574.1"/>
    </source>
</evidence>
<keyword evidence="2" id="KW-0479">Metal-binding</keyword>
<name>A0A7W6B6B2_9HYPH</name>
<proteinExistence type="inferred from homology"/>
<evidence type="ECO:0000256" key="3">
    <source>
        <dbReference type="ARBA" id="ARBA00022833"/>
    </source>
</evidence>
<dbReference type="Pfam" id="PF04828">
    <property type="entry name" value="GFA"/>
    <property type="match status" value="1"/>
</dbReference>
<sequence length="137" mass="15237">MKGQTMPILGSCQCKAVRYEVSEIDGPMWNCFCQTCRKSHAADHNTAAKVKSEHFTLLAGVDVLKSFESTPGKLRWFCSTCGSHVYAERPSNPDLKVLRAGTFDTDPGSVAESNVWMSHARPWLNHDASKPSFEEFP</sequence>
<dbReference type="AlphaFoldDB" id="A0A7W6B6B2"/>
<dbReference type="Gene3D" id="3.90.1590.10">
    <property type="entry name" value="glutathione-dependent formaldehyde- activating enzyme (gfa)"/>
    <property type="match status" value="1"/>
</dbReference>
<comment type="caution">
    <text evidence="6">The sequence shown here is derived from an EMBL/GenBank/DDBJ whole genome shotgun (WGS) entry which is preliminary data.</text>
</comment>
<evidence type="ECO:0000256" key="4">
    <source>
        <dbReference type="ARBA" id="ARBA00023239"/>
    </source>
</evidence>
<gene>
    <name evidence="6" type="ORF">GGQ65_001856</name>
</gene>
<reference evidence="6 7" key="1">
    <citation type="submission" date="2020-08" db="EMBL/GenBank/DDBJ databases">
        <title>Genomic Encyclopedia of Type Strains, Phase IV (KMG-IV): sequencing the most valuable type-strain genomes for metagenomic binning, comparative biology and taxonomic classification.</title>
        <authorList>
            <person name="Goeker M."/>
        </authorList>
    </citation>
    <scope>NUCLEOTIDE SEQUENCE [LARGE SCALE GENOMIC DNA]</scope>
    <source>
        <strain evidence="6 7">DSM 19331</strain>
    </source>
</reference>
<evidence type="ECO:0000256" key="2">
    <source>
        <dbReference type="ARBA" id="ARBA00022723"/>
    </source>
</evidence>
<evidence type="ECO:0000313" key="7">
    <source>
        <dbReference type="Proteomes" id="UP000545490"/>
    </source>
</evidence>
<keyword evidence="3" id="KW-0862">Zinc</keyword>
<dbReference type="Proteomes" id="UP000545490">
    <property type="component" value="Unassembled WGS sequence"/>
</dbReference>
<accession>A0A7W6B6B2</accession>
<dbReference type="EMBL" id="JACIDG010000004">
    <property type="protein sequence ID" value="MBB3914574.1"/>
    <property type="molecule type" value="Genomic_DNA"/>
</dbReference>
<dbReference type="InterPro" id="IPR011057">
    <property type="entry name" value="Mss4-like_sf"/>
</dbReference>
<dbReference type="GO" id="GO:0046872">
    <property type="term" value="F:metal ion binding"/>
    <property type="evidence" value="ECO:0007669"/>
    <property type="project" value="UniProtKB-KW"/>
</dbReference>
<keyword evidence="4" id="KW-0456">Lyase</keyword>
<dbReference type="SUPFAM" id="SSF51316">
    <property type="entry name" value="Mss4-like"/>
    <property type="match status" value="1"/>
</dbReference>
<comment type="similarity">
    <text evidence="1">Belongs to the Gfa family.</text>
</comment>
<dbReference type="PROSITE" id="PS51891">
    <property type="entry name" value="CENP_V_GFA"/>
    <property type="match status" value="1"/>
</dbReference>
<dbReference type="PANTHER" id="PTHR33337:SF40">
    <property type="entry name" value="CENP-V_GFA DOMAIN-CONTAINING PROTEIN-RELATED"/>
    <property type="match status" value="1"/>
</dbReference>